<keyword evidence="5" id="KW-1185">Reference proteome</keyword>
<proteinExistence type="predicted"/>
<organism evidence="4 5">
    <name type="scientific">Lunasporangiospora selenospora</name>
    <dbReference type="NCBI Taxonomy" id="979761"/>
    <lineage>
        <taxon>Eukaryota</taxon>
        <taxon>Fungi</taxon>
        <taxon>Fungi incertae sedis</taxon>
        <taxon>Mucoromycota</taxon>
        <taxon>Mortierellomycotina</taxon>
        <taxon>Mortierellomycetes</taxon>
        <taxon>Mortierellales</taxon>
        <taxon>Mortierellaceae</taxon>
        <taxon>Lunasporangiospora</taxon>
    </lineage>
</organism>
<feature type="domain" description="Cas12f1-like TNB" evidence="3">
    <location>
        <begin position="6"/>
        <end position="54"/>
    </location>
</feature>
<evidence type="ECO:0000256" key="1">
    <source>
        <dbReference type="ARBA" id="ARBA00023125"/>
    </source>
</evidence>
<dbReference type="Pfam" id="PF07282">
    <property type="entry name" value="Cas12f1-like_TNB"/>
    <property type="match status" value="1"/>
</dbReference>
<evidence type="ECO:0000313" key="5">
    <source>
        <dbReference type="Proteomes" id="UP000780801"/>
    </source>
</evidence>
<dbReference type="EMBL" id="JAABOA010005982">
    <property type="protein sequence ID" value="KAF9571558.1"/>
    <property type="molecule type" value="Genomic_DNA"/>
</dbReference>
<dbReference type="InterPro" id="IPR010095">
    <property type="entry name" value="Cas12f1-like_TNB"/>
</dbReference>
<gene>
    <name evidence="4" type="ORF">BGW38_008603</name>
</gene>
<evidence type="ECO:0000313" key="4">
    <source>
        <dbReference type="EMBL" id="KAF9571558.1"/>
    </source>
</evidence>
<sequence>ARSLGYVVGVNEYYTSKRCPKCEGFVAQTESIRRLDCPQCQRFMHRDVMAGHNICRVMRGHIEKGERPDYLQPFENDGNYPWKPKQQPSPEAGPSRKRPEDKTEEMPGGSTKKRRPD</sequence>
<name>A0A9P6FJA8_9FUNG</name>
<evidence type="ECO:0000256" key="2">
    <source>
        <dbReference type="SAM" id="MobiDB-lite"/>
    </source>
</evidence>
<reference evidence="4" key="1">
    <citation type="journal article" date="2020" name="Fungal Divers.">
        <title>Resolving the Mortierellaceae phylogeny through synthesis of multi-gene phylogenetics and phylogenomics.</title>
        <authorList>
            <person name="Vandepol N."/>
            <person name="Liber J."/>
            <person name="Desiro A."/>
            <person name="Na H."/>
            <person name="Kennedy M."/>
            <person name="Barry K."/>
            <person name="Grigoriev I.V."/>
            <person name="Miller A.N."/>
            <person name="O'Donnell K."/>
            <person name="Stajich J.E."/>
            <person name="Bonito G."/>
        </authorList>
    </citation>
    <scope>NUCLEOTIDE SEQUENCE</scope>
    <source>
        <strain evidence="4">KOD1015</strain>
    </source>
</reference>
<accession>A0A9P6FJA8</accession>
<evidence type="ECO:0000259" key="3">
    <source>
        <dbReference type="Pfam" id="PF07282"/>
    </source>
</evidence>
<dbReference type="AlphaFoldDB" id="A0A9P6FJA8"/>
<feature type="non-terminal residue" evidence="4">
    <location>
        <position position="1"/>
    </location>
</feature>
<dbReference type="GO" id="GO:0003677">
    <property type="term" value="F:DNA binding"/>
    <property type="evidence" value="ECO:0007669"/>
    <property type="project" value="UniProtKB-KW"/>
</dbReference>
<dbReference type="OrthoDB" id="2431340at2759"/>
<comment type="caution">
    <text evidence="4">The sequence shown here is derived from an EMBL/GenBank/DDBJ whole genome shotgun (WGS) entry which is preliminary data.</text>
</comment>
<keyword evidence="1" id="KW-0238">DNA-binding</keyword>
<dbReference type="Proteomes" id="UP000780801">
    <property type="component" value="Unassembled WGS sequence"/>
</dbReference>
<protein>
    <recommendedName>
        <fullName evidence="3">Cas12f1-like TNB domain-containing protein</fullName>
    </recommendedName>
</protein>
<feature type="region of interest" description="Disordered" evidence="2">
    <location>
        <begin position="65"/>
        <end position="117"/>
    </location>
</feature>